<sequence>MNIVFQLNVVQTVRDLQLVLRGFFKQYGRGGLMLKSQLPDSNPIPLKIRRLCKPVTRKIIRSRSNVLPLVWCGSLESGVPVQVSSLSSDRGSK</sequence>
<reference evidence="1 3" key="1">
    <citation type="journal article" date="2019" name="Sci. Rep.">
        <title>Orb-weaving spider Araneus ventricosus genome elucidates the spidroin gene catalogue.</title>
        <authorList>
            <person name="Kono N."/>
            <person name="Nakamura H."/>
            <person name="Ohtoshi R."/>
            <person name="Moran D.A.P."/>
            <person name="Shinohara A."/>
            <person name="Yoshida Y."/>
            <person name="Fujiwara M."/>
            <person name="Mori M."/>
            <person name="Tomita M."/>
            <person name="Arakawa K."/>
        </authorList>
    </citation>
    <scope>NUCLEOTIDE SEQUENCE [LARGE SCALE GENOMIC DNA]</scope>
</reference>
<name>A0A4Y2DLM7_ARAVE</name>
<keyword evidence="3" id="KW-1185">Reference proteome</keyword>
<dbReference type="EMBL" id="BGPR01167562">
    <property type="protein sequence ID" value="GBM18982.1"/>
    <property type="molecule type" value="Genomic_DNA"/>
</dbReference>
<dbReference type="EMBL" id="BGPR01167200">
    <property type="protein sequence ID" value="GBM17703.1"/>
    <property type="molecule type" value="Genomic_DNA"/>
</dbReference>
<accession>A0A4Y2DLM7</accession>
<evidence type="ECO:0000313" key="3">
    <source>
        <dbReference type="Proteomes" id="UP000499080"/>
    </source>
</evidence>
<dbReference type="AlphaFoldDB" id="A0A4Y2DLM7"/>
<protein>
    <submittedName>
        <fullName evidence="1">Uncharacterized protein</fullName>
    </submittedName>
</protein>
<comment type="caution">
    <text evidence="1">The sequence shown here is derived from an EMBL/GenBank/DDBJ whole genome shotgun (WGS) entry which is preliminary data.</text>
</comment>
<evidence type="ECO:0000313" key="1">
    <source>
        <dbReference type="EMBL" id="GBM17703.1"/>
    </source>
</evidence>
<dbReference type="Proteomes" id="UP000499080">
    <property type="component" value="Unassembled WGS sequence"/>
</dbReference>
<evidence type="ECO:0000313" key="2">
    <source>
        <dbReference type="EMBL" id="GBM18982.1"/>
    </source>
</evidence>
<gene>
    <name evidence="2" type="ORF">AVEN_104001_1</name>
    <name evidence="1" type="ORF">AVEN_250133_1</name>
</gene>
<organism evidence="1 3">
    <name type="scientific">Araneus ventricosus</name>
    <name type="common">Orbweaver spider</name>
    <name type="synonym">Epeira ventricosa</name>
    <dbReference type="NCBI Taxonomy" id="182803"/>
    <lineage>
        <taxon>Eukaryota</taxon>
        <taxon>Metazoa</taxon>
        <taxon>Ecdysozoa</taxon>
        <taxon>Arthropoda</taxon>
        <taxon>Chelicerata</taxon>
        <taxon>Arachnida</taxon>
        <taxon>Araneae</taxon>
        <taxon>Araneomorphae</taxon>
        <taxon>Entelegynae</taxon>
        <taxon>Araneoidea</taxon>
        <taxon>Araneidae</taxon>
        <taxon>Araneus</taxon>
    </lineage>
</organism>
<proteinExistence type="predicted"/>